<dbReference type="Proteomes" id="UP000324222">
    <property type="component" value="Unassembled WGS sequence"/>
</dbReference>
<reference evidence="1 2" key="1">
    <citation type="submission" date="2019-05" db="EMBL/GenBank/DDBJ databases">
        <title>Another draft genome of Portunus trituberculatus and its Hox gene families provides insights of decapod evolution.</title>
        <authorList>
            <person name="Jeong J.-H."/>
            <person name="Song I."/>
            <person name="Kim S."/>
            <person name="Choi T."/>
            <person name="Kim D."/>
            <person name="Ryu S."/>
            <person name="Kim W."/>
        </authorList>
    </citation>
    <scope>NUCLEOTIDE SEQUENCE [LARGE SCALE GENOMIC DNA]</scope>
    <source>
        <tissue evidence="1">Muscle</tissue>
    </source>
</reference>
<evidence type="ECO:0000313" key="2">
    <source>
        <dbReference type="Proteomes" id="UP000324222"/>
    </source>
</evidence>
<protein>
    <submittedName>
        <fullName evidence="1">Uncharacterized protein</fullName>
    </submittedName>
</protein>
<name>A0A5B7FXL1_PORTR</name>
<organism evidence="1 2">
    <name type="scientific">Portunus trituberculatus</name>
    <name type="common">Swimming crab</name>
    <name type="synonym">Neptunus trituberculatus</name>
    <dbReference type="NCBI Taxonomy" id="210409"/>
    <lineage>
        <taxon>Eukaryota</taxon>
        <taxon>Metazoa</taxon>
        <taxon>Ecdysozoa</taxon>
        <taxon>Arthropoda</taxon>
        <taxon>Crustacea</taxon>
        <taxon>Multicrustacea</taxon>
        <taxon>Malacostraca</taxon>
        <taxon>Eumalacostraca</taxon>
        <taxon>Eucarida</taxon>
        <taxon>Decapoda</taxon>
        <taxon>Pleocyemata</taxon>
        <taxon>Brachyura</taxon>
        <taxon>Eubrachyura</taxon>
        <taxon>Portunoidea</taxon>
        <taxon>Portunidae</taxon>
        <taxon>Portuninae</taxon>
        <taxon>Portunus</taxon>
    </lineage>
</organism>
<sequence>MSVDPAWPRFPRGAAQAVYFNATSSLSQQWEDACLPRGLSGKQNPSRSTEATSETHVRIKIVKTLAINLLTSIDSS</sequence>
<accession>A0A5B7FXL1</accession>
<dbReference type="EMBL" id="VSRR010009197">
    <property type="protein sequence ID" value="MPC49949.1"/>
    <property type="molecule type" value="Genomic_DNA"/>
</dbReference>
<evidence type="ECO:0000313" key="1">
    <source>
        <dbReference type="EMBL" id="MPC49949.1"/>
    </source>
</evidence>
<dbReference type="AlphaFoldDB" id="A0A5B7FXL1"/>
<keyword evidence="2" id="KW-1185">Reference proteome</keyword>
<proteinExistence type="predicted"/>
<comment type="caution">
    <text evidence="1">The sequence shown here is derived from an EMBL/GenBank/DDBJ whole genome shotgun (WGS) entry which is preliminary data.</text>
</comment>
<gene>
    <name evidence="1" type="ORF">E2C01_043764</name>
</gene>